<gene>
    <name evidence="2" type="ORF">SEMRO_353_G124400.1</name>
</gene>
<dbReference type="SUPFAM" id="SSF50978">
    <property type="entry name" value="WD40 repeat-like"/>
    <property type="match status" value="1"/>
</dbReference>
<dbReference type="EMBL" id="CAICTM010000352">
    <property type="protein sequence ID" value="CAB9508585.1"/>
    <property type="molecule type" value="Genomic_DNA"/>
</dbReference>
<evidence type="ECO:0000256" key="1">
    <source>
        <dbReference type="SAM" id="MobiDB-lite"/>
    </source>
</evidence>
<comment type="caution">
    <text evidence="2">The sequence shown here is derived from an EMBL/GenBank/DDBJ whole genome shotgun (WGS) entry which is preliminary data.</text>
</comment>
<dbReference type="AlphaFoldDB" id="A0A9N8HDP9"/>
<feature type="compositionally biased region" description="Basic and acidic residues" evidence="1">
    <location>
        <begin position="34"/>
        <end position="49"/>
    </location>
</feature>
<reference evidence="2" key="1">
    <citation type="submission" date="2020-06" db="EMBL/GenBank/DDBJ databases">
        <authorList>
            <consortium name="Plant Systems Biology data submission"/>
        </authorList>
    </citation>
    <scope>NUCLEOTIDE SEQUENCE</scope>
    <source>
        <strain evidence="2">D6</strain>
    </source>
</reference>
<feature type="region of interest" description="Disordered" evidence="1">
    <location>
        <begin position="31"/>
        <end position="61"/>
    </location>
</feature>
<sequence>MNSQLPGLQQKSHPTSSYVFMTRLRLVRPKCKKRSEAARSSDRATDRALRHGHNHKNLGKPNMTKLLDLPVECLQAVVAYSSSPNDLCALDETSRIVCNLTEPFWEKLALETFGIKKCSKAGGKAAWRKGKALTSPERGWHFVFQIEPKETLEQRAILDTHHGDHWTYCAVGGSGNSEVICLSEDSSKFAVLQNDEFYRKYALEEMFPEDHDRLAGELGRSGFAVMVLGCENHFIIYANGKLYVVGFKGHEKISDENNPIVPLRSVDLIPSLEDACGACSCSMKWGSNDLLPGTFIVNDEEISVWHFDDKTSTLSHVQTLETEEGKQYNAVAVSERHIVALLEDTTCLHLYDRSTGAKIAEQDFCLKGIGASQLPNFGPQLHVVGEIVVCTSFGDNGLCVWQLLTNETHHVPRVTNRDSDEVTSMVQVNGGGYTCFLSRAFNKMNATVWGFPESEQGLRNLQELVKRHTWVSGPPISIPINKKRRRDDM</sequence>
<protein>
    <recommendedName>
        <fullName evidence="4">F-box domain-containing protein</fullName>
    </recommendedName>
</protein>
<name>A0A9N8HDP9_9STRA</name>
<dbReference type="Proteomes" id="UP001153069">
    <property type="component" value="Unassembled WGS sequence"/>
</dbReference>
<proteinExistence type="predicted"/>
<dbReference type="InterPro" id="IPR036322">
    <property type="entry name" value="WD40_repeat_dom_sf"/>
</dbReference>
<evidence type="ECO:0008006" key="4">
    <source>
        <dbReference type="Google" id="ProtNLM"/>
    </source>
</evidence>
<evidence type="ECO:0000313" key="3">
    <source>
        <dbReference type="Proteomes" id="UP001153069"/>
    </source>
</evidence>
<keyword evidence="3" id="KW-1185">Reference proteome</keyword>
<accession>A0A9N8HDP9</accession>
<organism evidence="2 3">
    <name type="scientific">Seminavis robusta</name>
    <dbReference type="NCBI Taxonomy" id="568900"/>
    <lineage>
        <taxon>Eukaryota</taxon>
        <taxon>Sar</taxon>
        <taxon>Stramenopiles</taxon>
        <taxon>Ochrophyta</taxon>
        <taxon>Bacillariophyta</taxon>
        <taxon>Bacillariophyceae</taxon>
        <taxon>Bacillariophycidae</taxon>
        <taxon>Naviculales</taxon>
        <taxon>Naviculaceae</taxon>
        <taxon>Seminavis</taxon>
    </lineage>
</organism>
<evidence type="ECO:0000313" key="2">
    <source>
        <dbReference type="EMBL" id="CAB9508585.1"/>
    </source>
</evidence>